<protein>
    <submittedName>
        <fullName evidence="2">Uncharacterized protein</fullName>
    </submittedName>
</protein>
<feature type="compositionally biased region" description="Polar residues" evidence="1">
    <location>
        <begin position="1"/>
        <end position="11"/>
    </location>
</feature>
<proteinExistence type="predicted"/>
<evidence type="ECO:0000256" key="1">
    <source>
        <dbReference type="SAM" id="MobiDB-lite"/>
    </source>
</evidence>
<evidence type="ECO:0000313" key="3">
    <source>
        <dbReference type="Proteomes" id="UP000020681"/>
    </source>
</evidence>
<accession>A0ABN0QTC3</accession>
<sequence length="41" mass="4102">MWALTSSTRCATTGPPPTGRRSGSVAILPAPGHEQARAGPG</sequence>
<name>A0ABN0QTC3_MYCUL</name>
<dbReference type="Proteomes" id="UP000020681">
    <property type="component" value="Unassembled WGS sequence"/>
</dbReference>
<feature type="region of interest" description="Disordered" evidence="1">
    <location>
        <begin position="1"/>
        <end position="41"/>
    </location>
</feature>
<evidence type="ECO:0000313" key="2">
    <source>
        <dbReference type="EMBL" id="EUA87865.1"/>
    </source>
</evidence>
<dbReference type="EMBL" id="JAOL01000153">
    <property type="protein sequence ID" value="EUA87865.1"/>
    <property type="molecule type" value="Genomic_DNA"/>
</dbReference>
<reference evidence="2 3" key="1">
    <citation type="submission" date="2014-01" db="EMBL/GenBank/DDBJ databases">
        <authorList>
            <person name="Dobos K."/>
            <person name="Lenaerts A."/>
            <person name="Ordway D."/>
            <person name="DeGroote M.A."/>
            <person name="Parker T."/>
            <person name="Sizemore C."/>
            <person name="Tallon L.J."/>
            <person name="Sadzewicz L.K."/>
            <person name="Sengamalay N."/>
            <person name="Fraser C.M."/>
            <person name="Hine E."/>
            <person name="Shefchek K.A."/>
            <person name="Das S.P."/>
            <person name="Tettelin H."/>
        </authorList>
    </citation>
    <scope>NUCLEOTIDE SEQUENCE [LARGE SCALE GENOMIC DNA]</scope>
    <source>
        <strain evidence="2 3">Harvey</strain>
    </source>
</reference>
<comment type="caution">
    <text evidence="2">The sequence shown here is derived from an EMBL/GenBank/DDBJ whole genome shotgun (WGS) entry which is preliminary data.</text>
</comment>
<gene>
    <name evidence="2" type="ORF">I551_5681</name>
</gene>
<organism evidence="2 3">
    <name type="scientific">Mycobacterium ulcerans str. Harvey</name>
    <dbReference type="NCBI Taxonomy" id="1299332"/>
    <lineage>
        <taxon>Bacteria</taxon>
        <taxon>Bacillati</taxon>
        <taxon>Actinomycetota</taxon>
        <taxon>Actinomycetes</taxon>
        <taxon>Mycobacteriales</taxon>
        <taxon>Mycobacteriaceae</taxon>
        <taxon>Mycobacterium</taxon>
        <taxon>Mycobacterium ulcerans group</taxon>
    </lineage>
</organism>
<keyword evidence="3" id="KW-1185">Reference proteome</keyword>